<sequence>MFKDFKIEAQHCLKIHPLDIITSDNIVIRKTNDSIENFHNADKAFKNF</sequence>
<evidence type="ECO:0000313" key="2">
    <source>
        <dbReference type="Proteomes" id="UP000037069"/>
    </source>
</evidence>
<accession>A0A0L0BNH8</accession>
<dbReference type="EMBL" id="JRES01001701">
    <property type="protein sequence ID" value="KNC20814.1"/>
    <property type="molecule type" value="Genomic_DNA"/>
</dbReference>
<keyword evidence="2" id="KW-1185">Reference proteome</keyword>
<protein>
    <submittedName>
        <fullName evidence="1">Uncharacterized protein</fullName>
    </submittedName>
</protein>
<dbReference type="Proteomes" id="UP000037069">
    <property type="component" value="Unassembled WGS sequence"/>
</dbReference>
<name>A0A0L0BNH8_LUCCU</name>
<organism evidence="1 2">
    <name type="scientific">Lucilia cuprina</name>
    <name type="common">Green bottle fly</name>
    <name type="synonym">Australian sheep blowfly</name>
    <dbReference type="NCBI Taxonomy" id="7375"/>
    <lineage>
        <taxon>Eukaryota</taxon>
        <taxon>Metazoa</taxon>
        <taxon>Ecdysozoa</taxon>
        <taxon>Arthropoda</taxon>
        <taxon>Hexapoda</taxon>
        <taxon>Insecta</taxon>
        <taxon>Pterygota</taxon>
        <taxon>Neoptera</taxon>
        <taxon>Endopterygota</taxon>
        <taxon>Diptera</taxon>
        <taxon>Brachycera</taxon>
        <taxon>Muscomorpha</taxon>
        <taxon>Oestroidea</taxon>
        <taxon>Calliphoridae</taxon>
        <taxon>Luciliinae</taxon>
        <taxon>Lucilia</taxon>
    </lineage>
</organism>
<reference evidence="1 2" key="1">
    <citation type="journal article" date="2015" name="Nat. Commun.">
        <title>Lucilia cuprina genome unlocks parasitic fly biology to underpin future interventions.</title>
        <authorList>
            <person name="Anstead C.A."/>
            <person name="Korhonen P.K."/>
            <person name="Young N.D."/>
            <person name="Hall R.S."/>
            <person name="Jex A.R."/>
            <person name="Murali S.C."/>
            <person name="Hughes D.S."/>
            <person name="Lee S.F."/>
            <person name="Perry T."/>
            <person name="Stroehlein A.J."/>
            <person name="Ansell B.R."/>
            <person name="Breugelmans B."/>
            <person name="Hofmann A."/>
            <person name="Qu J."/>
            <person name="Dugan S."/>
            <person name="Lee S.L."/>
            <person name="Chao H."/>
            <person name="Dinh H."/>
            <person name="Han Y."/>
            <person name="Doddapaneni H.V."/>
            <person name="Worley K.C."/>
            <person name="Muzny D.M."/>
            <person name="Ioannidis P."/>
            <person name="Waterhouse R.M."/>
            <person name="Zdobnov E.M."/>
            <person name="James P.J."/>
            <person name="Bagnall N.H."/>
            <person name="Kotze A.C."/>
            <person name="Gibbs R.A."/>
            <person name="Richards S."/>
            <person name="Batterham P."/>
            <person name="Gasser R.B."/>
        </authorList>
    </citation>
    <scope>NUCLEOTIDE SEQUENCE [LARGE SCALE GENOMIC DNA]</scope>
    <source>
        <strain evidence="1 2">LS</strain>
        <tissue evidence="1">Full body</tissue>
    </source>
</reference>
<gene>
    <name evidence="1" type="ORF">FF38_11275</name>
</gene>
<dbReference type="AlphaFoldDB" id="A0A0L0BNH8"/>
<proteinExistence type="predicted"/>
<evidence type="ECO:0000313" key="1">
    <source>
        <dbReference type="EMBL" id="KNC20814.1"/>
    </source>
</evidence>
<comment type="caution">
    <text evidence="1">The sequence shown here is derived from an EMBL/GenBank/DDBJ whole genome shotgun (WGS) entry which is preliminary data.</text>
</comment>
<dbReference type="OrthoDB" id="3205605at2759"/>